<dbReference type="EMBL" id="MEVB01000047">
    <property type="protein sequence ID" value="OGC51301.1"/>
    <property type="molecule type" value="Genomic_DNA"/>
</dbReference>
<evidence type="ECO:0000256" key="1">
    <source>
        <dbReference type="ARBA" id="ARBA00005594"/>
    </source>
</evidence>
<organism evidence="11 12">
    <name type="scientific">candidate division WWE3 bacterium RIFCSPHIGHO2_01_FULL_43_9</name>
    <dbReference type="NCBI Taxonomy" id="1802618"/>
    <lineage>
        <taxon>Bacteria</taxon>
        <taxon>Katanobacteria</taxon>
    </lineage>
</organism>
<proteinExistence type="inferred from homology"/>
<dbReference type="InterPro" id="IPR014729">
    <property type="entry name" value="Rossmann-like_a/b/a_fold"/>
</dbReference>
<evidence type="ECO:0000256" key="2">
    <source>
        <dbReference type="ARBA" id="ARBA00013161"/>
    </source>
</evidence>
<dbReference type="SUPFAM" id="SSF52374">
    <property type="entry name" value="Nucleotidylyl transferase"/>
    <property type="match status" value="1"/>
</dbReference>
<dbReference type="PANTHER" id="PTHR43766">
    <property type="entry name" value="TRYPTOPHAN--TRNA LIGASE, MITOCHONDRIAL"/>
    <property type="match status" value="1"/>
</dbReference>
<dbReference type="NCBIfam" id="TIGR00233">
    <property type="entry name" value="trpS"/>
    <property type="match status" value="1"/>
</dbReference>
<dbReference type="GO" id="GO:0006436">
    <property type="term" value="P:tryptophanyl-tRNA aminoacylation"/>
    <property type="evidence" value="ECO:0007669"/>
    <property type="project" value="UniProtKB-UniRule"/>
</dbReference>
<keyword evidence="4 10" id="KW-0547">Nucleotide-binding</keyword>
<dbReference type="InterPro" id="IPR050203">
    <property type="entry name" value="Trp-tRNA_synthetase"/>
</dbReference>
<evidence type="ECO:0000256" key="3">
    <source>
        <dbReference type="ARBA" id="ARBA00022598"/>
    </source>
</evidence>
<evidence type="ECO:0000256" key="4">
    <source>
        <dbReference type="ARBA" id="ARBA00022741"/>
    </source>
</evidence>
<evidence type="ECO:0000256" key="10">
    <source>
        <dbReference type="RuleBase" id="RU363036"/>
    </source>
</evidence>
<dbReference type="CDD" id="cd00806">
    <property type="entry name" value="TrpRS_core"/>
    <property type="match status" value="1"/>
</dbReference>
<comment type="similarity">
    <text evidence="1 10">Belongs to the class-I aminoacyl-tRNA synthetase family.</text>
</comment>
<keyword evidence="3 10" id="KW-0436">Ligase</keyword>
<dbReference type="Proteomes" id="UP000176853">
    <property type="component" value="Unassembled WGS sequence"/>
</dbReference>
<keyword evidence="5 10" id="KW-0067">ATP-binding</keyword>
<evidence type="ECO:0000256" key="8">
    <source>
        <dbReference type="ARBA" id="ARBA00049929"/>
    </source>
</evidence>
<dbReference type="PANTHER" id="PTHR43766:SF1">
    <property type="entry name" value="TRYPTOPHAN--TRNA LIGASE, MITOCHONDRIAL"/>
    <property type="match status" value="1"/>
</dbReference>
<keyword evidence="7 10" id="KW-0030">Aminoacyl-tRNA synthetase</keyword>
<evidence type="ECO:0000256" key="6">
    <source>
        <dbReference type="ARBA" id="ARBA00022917"/>
    </source>
</evidence>
<dbReference type="InterPro" id="IPR002305">
    <property type="entry name" value="aa-tRNA-synth_Ic"/>
</dbReference>
<dbReference type="Gene3D" id="3.40.50.620">
    <property type="entry name" value="HUPs"/>
    <property type="match status" value="1"/>
</dbReference>
<dbReference type="PRINTS" id="PR01039">
    <property type="entry name" value="TRNASYNTHTRP"/>
</dbReference>
<dbReference type="Gene3D" id="1.10.240.10">
    <property type="entry name" value="Tyrosyl-Transfer RNA Synthetase"/>
    <property type="match status" value="1"/>
</dbReference>
<evidence type="ECO:0000313" key="12">
    <source>
        <dbReference type="Proteomes" id="UP000176853"/>
    </source>
</evidence>
<evidence type="ECO:0000256" key="9">
    <source>
        <dbReference type="NCBIfam" id="TIGR00233"/>
    </source>
</evidence>
<gene>
    <name evidence="11" type="ORF">A2709_01165</name>
</gene>
<comment type="catalytic activity">
    <reaction evidence="8">
        <text>tRNA(Trp) + L-tryptophan + ATP = L-tryptophyl-tRNA(Trp) + AMP + diphosphate + H(+)</text>
        <dbReference type="Rhea" id="RHEA:24080"/>
        <dbReference type="Rhea" id="RHEA-COMP:9671"/>
        <dbReference type="Rhea" id="RHEA-COMP:9705"/>
        <dbReference type="ChEBI" id="CHEBI:15378"/>
        <dbReference type="ChEBI" id="CHEBI:30616"/>
        <dbReference type="ChEBI" id="CHEBI:33019"/>
        <dbReference type="ChEBI" id="CHEBI:57912"/>
        <dbReference type="ChEBI" id="CHEBI:78442"/>
        <dbReference type="ChEBI" id="CHEBI:78535"/>
        <dbReference type="ChEBI" id="CHEBI:456215"/>
        <dbReference type="EC" id="6.1.1.2"/>
    </reaction>
</comment>
<dbReference type="GO" id="GO:0005829">
    <property type="term" value="C:cytosol"/>
    <property type="evidence" value="ECO:0007669"/>
    <property type="project" value="TreeGrafter"/>
</dbReference>
<evidence type="ECO:0000256" key="7">
    <source>
        <dbReference type="ARBA" id="ARBA00023146"/>
    </source>
</evidence>
<evidence type="ECO:0000256" key="5">
    <source>
        <dbReference type="ARBA" id="ARBA00022840"/>
    </source>
</evidence>
<protein>
    <recommendedName>
        <fullName evidence="2 9">Tryptophan--tRNA ligase</fullName>
        <ecNumber evidence="2 9">6.1.1.2</ecNumber>
    </recommendedName>
</protein>
<name>A0A1F4V291_UNCKA</name>
<comment type="caution">
    <text evidence="11">The sequence shown here is derived from an EMBL/GenBank/DDBJ whole genome shotgun (WGS) entry which is preliminary data.</text>
</comment>
<dbReference type="GO" id="GO:0005524">
    <property type="term" value="F:ATP binding"/>
    <property type="evidence" value="ECO:0007669"/>
    <property type="project" value="UniProtKB-KW"/>
</dbReference>
<evidence type="ECO:0000313" key="11">
    <source>
        <dbReference type="EMBL" id="OGC51301.1"/>
    </source>
</evidence>
<reference evidence="11 12" key="1">
    <citation type="journal article" date="2016" name="Nat. Commun.">
        <title>Thousands of microbial genomes shed light on interconnected biogeochemical processes in an aquifer system.</title>
        <authorList>
            <person name="Anantharaman K."/>
            <person name="Brown C.T."/>
            <person name="Hug L.A."/>
            <person name="Sharon I."/>
            <person name="Castelle C.J."/>
            <person name="Probst A.J."/>
            <person name="Thomas B.C."/>
            <person name="Singh A."/>
            <person name="Wilkins M.J."/>
            <person name="Karaoz U."/>
            <person name="Brodie E.L."/>
            <person name="Williams K.H."/>
            <person name="Hubbard S.S."/>
            <person name="Banfield J.F."/>
        </authorList>
    </citation>
    <scope>NUCLEOTIDE SEQUENCE [LARGE SCALE GENOMIC DNA]</scope>
</reference>
<dbReference type="FunFam" id="1.10.240.10:FF:000005">
    <property type="entry name" value="Tryptophan--tRNA ligase"/>
    <property type="match status" value="1"/>
</dbReference>
<dbReference type="GO" id="GO:0004830">
    <property type="term" value="F:tryptophan-tRNA ligase activity"/>
    <property type="evidence" value="ECO:0007669"/>
    <property type="project" value="UniProtKB-UniRule"/>
</dbReference>
<accession>A0A1F4V291</accession>
<dbReference type="EC" id="6.1.1.2" evidence="2 9"/>
<sequence>MNYNKPMPRRILTGDNTTGRLHLGHYVGSLENRISLQTDYETFIILADLHSFAYPKYVNDPATISNSIYQVLMDNLAVGLDPKKVTFFQESAVPQIYELAAIFSMLVSHNRALRNPTIKEEIRDKSMGDNFSLGFIFFPMLQAADILCVNADLVPVGEDQLPHIEQTNEIAQRFNALYGNTFKEVQGLVGRVKRLPGVDGNAKMTKSLNNAIYLSETEEELKRKVMSMHTDPKRLHSTDPGTVEGNPVFIYHDAFNPNKAEVDDLKERYREGRVGDVEVKEKLYIALNNFLTPIREKRRYYETHLKEVEGILHSGNIKVQLEAANILKSTLKALKLLK</sequence>
<dbReference type="InterPro" id="IPR002306">
    <property type="entry name" value="Trp-tRNA-ligase"/>
</dbReference>
<dbReference type="Pfam" id="PF00579">
    <property type="entry name" value="tRNA-synt_1b"/>
    <property type="match status" value="1"/>
</dbReference>
<dbReference type="AlphaFoldDB" id="A0A1F4V291"/>
<keyword evidence="6 10" id="KW-0648">Protein biosynthesis</keyword>